<protein>
    <submittedName>
        <fullName evidence="1">Uncharacterized protein</fullName>
    </submittedName>
</protein>
<sequence>MQLIQDFLHINIIEWEECRRECLLPKDRHWNFLEIFLEWQRELKIWWI</sequence>
<dbReference type="EMBL" id="CAJJDP010000001">
    <property type="protein sequence ID" value="CAD8132483.1"/>
    <property type="molecule type" value="Genomic_DNA"/>
</dbReference>
<reference evidence="1" key="1">
    <citation type="submission" date="2021-01" db="EMBL/GenBank/DDBJ databases">
        <authorList>
            <consortium name="Genoscope - CEA"/>
            <person name="William W."/>
        </authorList>
    </citation>
    <scope>NUCLEOTIDE SEQUENCE</scope>
</reference>
<keyword evidence="2" id="KW-1185">Reference proteome</keyword>
<organism evidence="1 2">
    <name type="scientific">Paramecium octaurelia</name>
    <dbReference type="NCBI Taxonomy" id="43137"/>
    <lineage>
        <taxon>Eukaryota</taxon>
        <taxon>Sar</taxon>
        <taxon>Alveolata</taxon>
        <taxon>Ciliophora</taxon>
        <taxon>Intramacronucleata</taxon>
        <taxon>Oligohymenophorea</taxon>
        <taxon>Peniculida</taxon>
        <taxon>Parameciidae</taxon>
        <taxon>Paramecium</taxon>
    </lineage>
</organism>
<proteinExistence type="predicted"/>
<comment type="caution">
    <text evidence="1">The sequence shown here is derived from an EMBL/GenBank/DDBJ whole genome shotgun (WGS) entry which is preliminary data.</text>
</comment>
<dbReference type="Proteomes" id="UP000683925">
    <property type="component" value="Unassembled WGS sequence"/>
</dbReference>
<accession>A0A8S1RZ09</accession>
<dbReference type="AlphaFoldDB" id="A0A8S1RZ09"/>
<evidence type="ECO:0000313" key="2">
    <source>
        <dbReference type="Proteomes" id="UP000683925"/>
    </source>
</evidence>
<name>A0A8S1RZ09_PAROT</name>
<evidence type="ECO:0000313" key="1">
    <source>
        <dbReference type="EMBL" id="CAD8132483.1"/>
    </source>
</evidence>
<gene>
    <name evidence="1" type="ORF">POCTA_138.1.T0030456</name>
</gene>